<dbReference type="AlphaFoldDB" id="A0A1W2H6C6"/>
<organism evidence="1 2">
    <name type="scientific">Aquiflexum balticum DSM 16537</name>
    <dbReference type="NCBI Taxonomy" id="758820"/>
    <lineage>
        <taxon>Bacteria</taxon>
        <taxon>Pseudomonadati</taxon>
        <taxon>Bacteroidota</taxon>
        <taxon>Cytophagia</taxon>
        <taxon>Cytophagales</taxon>
        <taxon>Cyclobacteriaceae</taxon>
        <taxon>Aquiflexum</taxon>
    </lineage>
</organism>
<dbReference type="EMBL" id="LT838813">
    <property type="protein sequence ID" value="SMD44178.1"/>
    <property type="molecule type" value="Genomic_DNA"/>
</dbReference>
<evidence type="ECO:0000313" key="2">
    <source>
        <dbReference type="Proteomes" id="UP000192333"/>
    </source>
</evidence>
<reference evidence="2" key="1">
    <citation type="submission" date="2017-04" db="EMBL/GenBank/DDBJ databases">
        <authorList>
            <person name="Varghese N."/>
            <person name="Submissions S."/>
        </authorList>
    </citation>
    <scope>NUCLEOTIDE SEQUENCE [LARGE SCALE GENOMIC DNA]</scope>
    <source>
        <strain evidence="2">DSM 16537</strain>
    </source>
</reference>
<sequence>MTDLEIAPRQARGTEIRFYKGESESGCAAFHSPPPDTITPVAELAEAKLR</sequence>
<keyword evidence="2" id="KW-1185">Reference proteome</keyword>
<proteinExistence type="predicted"/>
<gene>
    <name evidence="1" type="ORF">SAMN00777080_2796</name>
</gene>
<dbReference type="Proteomes" id="UP000192333">
    <property type="component" value="Chromosome I"/>
</dbReference>
<protein>
    <submittedName>
        <fullName evidence="1">Uncharacterized protein</fullName>
    </submittedName>
</protein>
<name>A0A1W2H6C6_9BACT</name>
<accession>A0A1W2H6C6</accession>
<evidence type="ECO:0000313" key="1">
    <source>
        <dbReference type="EMBL" id="SMD44178.1"/>
    </source>
</evidence>